<feature type="compositionally biased region" description="Basic and acidic residues" evidence="1">
    <location>
        <begin position="29"/>
        <end position="44"/>
    </location>
</feature>
<dbReference type="HOGENOM" id="CLU_035507_0_0_1"/>
<name>M2RE44_CERS8</name>
<keyword evidence="4" id="KW-1185">Reference proteome</keyword>
<feature type="compositionally biased region" description="Polar residues" evidence="1">
    <location>
        <begin position="74"/>
        <end position="86"/>
    </location>
</feature>
<dbReference type="AlphaFoldDB" id="M2RE44"/>
<feature type="domain" description="DUF6532" evidence="2">
    <location>
        <begin position="297"/>
        <end position="503"/>
    </location>
</feature>
<feature type="region of interest" description="Disordered" evidence="1">
    <location>
        <begin position="247"/>
        <end position="284"/>
    </location>
</feature>
<dbReference type="Proteomes" id="UP000016930">
    <property type="component" value="Unassembled WGS sequence"/>
</dbReference>
<evidence type="ECO:0000313" key="4">
    <source>
        <dbReference type="Proteomes" id="UP000016930"/>
    </source>
</evidence>
<sequence length="561" mass="62088">MARQTRATGDQALFLAQEPPAPQGRGRHTPQETERLAAHKKELARAAVRREHRANMRIGKQTPQGMPPARVPSPANSTTSSEAASHTDTRLGSLGRPTTDSSSFDSEGFGLSSPCYRGGEEGNPTTPGLVLDPHLRFVPPPMVLRRASGDARPPPVPAPNLVPLTTALAPPVQNLVPPKSLPPPPSQVYYTRSAEVTGADGEADAETSITEDTAALNAHLFHSSRATLNMLNNGRMTPHVQQRALGILRKRPNGSRSTSASPTESGSTKTDDFGSDEESDRSIVEARPRKKEIINIAYKHFKLFIATSSTWPSDDHKDVFIIEAWQAACEEGDWDITHDPKLRIKDQERRLICDHECQVRGDIKKAAKSFLPARYGFRPAQNTDPDITDIKEHNRQLVALLIQKIAFAHPEPGNSADFCRNPIITDVISRVFFEQTRNRTTNLGLKYAEYFEDAMPLPTIALALTAIRCAIDEWKEGIEEPIHFTETPYRMHYEKYIETLERWEAFAIKKQSKAFKTMQQDLLRICRANAGVSNLMQAEPEAGAGAAAESLLGDDDFAQWV</sequence>
<dbReference type="Pfam" id="PF20149">
    <property type="entry name" value="DUF6532"/>
    <property type="match status" value="1"/>
</dbReference>
<protein>
    <recommendedName>
        <fullName evidence="2">DUF6532 domain-containing protein</fullName>
    </recommendedName>
</protein>
<feature type="compositionally biased region" description="Polar residues" evidence="1">
    <location>
        <begin position="96"/>
        <end position="105"/>
    </location>
</feature>
<evidence type="ECO:0000256" key="1">
    <source>
        <dbReference type="SAM" id="MobiDB-lite"/>
    </source>
</evidence>
<dbReference type="EMBL" id="KB445797">
    <property type="protein sequence ID" value="EMD36727.1"/>
    <property type="molecule type" value="Genomic_DNA"/>
</dbReference>
<evidence type="ECO:0000313" key="3">
    <source>
        <dbReference type="EMBL" id="EMD36727.1"/>
    </source>
</evidence>
<feature type="compositionally biased region" description="Polar residues" evidence="1">
    <location>
        <begin position="254"/>
        <end position="268"/>
    </location>
</feature>
<proteinExistence type="predicted"/>
<dbReference type="STRING" id="914234.M2RE44"/>
<organism evidence="3 4">
    <name type="scientific">Ceriporiopsis subvermispora (strain B)</name>
    <name type="common">White-rot fungus</name>
    <name type="synonym">Gelatoporia subvermispora</name>
    <dbReference type="NCBI Taxonomy" id="914234"/>
    <lineage>
        <taxon>Eukaryota</taxon>
        <taxon>Fungi</taxon>
        <taxon>Dikarya</taxon>
        <taxon>Basidiomycota</taxon>
        <taxon>Agaricomycotina</taxon>
        <taxon>Agaricomycetes</taxon>
        <taxon>Polyporales</taxon>
        <taxon>Gelatoporiaceae</taxon>
        <taxon>Gelatoporia</taxon>
    </lineage>
</organism>
<feature type="region of interest" description="Disordered" evidence="1">
    <location>
        <begin position="1"/>
        <end position="133"/>
    </location>
</feature>
<accession>M2RE44</accession>
<reference evidence="3 4" key="1">
    <citation type="journal article" date="2012" name="Proc. Natl. Acad. Sci. U.S.A.">
        <title>Comparative genomics of Ceriporiopsis subvermispora and Phanerochaete chrysosporium provide insight into selective ligninolysis.</title>
        <authorList>
            <person name="Fernandez-Fueyo E."/>
            <person name="Ruiz-Duenas F.J."/>
            <person name="Ferreira P."/>
            <person name="Floudas D."/>
            <person name="Hibbett D.S."/>
            <person name="Canessa P."/>
            <person name="Larrondo L.F."/>
            <person name="James T.Y."/>
            <person name="Seelenfreund D."/>
            <person name="Lobos S."/>
            <person name="Polanco R."/>
            <person name="Tello M."/>
            <person name="Honda Y."/>
            <person name="Watanabe T."/>
            <person name="Watanabe T."/>
            <person name="Ryu J.S."/>
            <person name="Kubicek C.P."/>
            <person name="Schmoll M."/>
            <person name="Gaskell J."/>
            <person name="Hammel K.E."/>
            <person name="St John F.J."/>
            <person name="Vanden Wymelenberg A."/>
            <person name="Sabat G."/>
            <person name="Splinter BonDurant S."/>
            <person name="Syed K."/>
            <person name="Yadav J.S."/>
            <person name="Doddapaneni H."/>
            <person name="Subramanian V."/>
            <person name="Lavin J.L."/>
            <person name="Oguiza J.A."/>
            <person name="Perez G."/>
            <person name="Pisabarro A.G."/>
            <person name="Ramirez L."/>
            <person name="Santoyo F."/>
            <person name="Master E."/>
            <person name="Coutinho P.M."/>
            <person name="Henrissat B."/>
            <person name="Lombard V."/>
            <person name="Magnuson J.K."/>
            <person name="Kuees U."/>
            <person name="Hori C."/>
            <person name="Igarashi K."/>
            <person name="Samejima M."/>
            <person name="Held B.W."/>
            <person name="Barry K.W."/>
            <person name="LaButti K.M."/>
            <person name="Lapidus A."/>
            <person name="Lindquist E.A."/>
            <person name="Lucas S.M."/>
            <person name="Riley R."/>
            <person name="Salamov A.A."/>
            <person name="Hoffmeister D."/>
            <person name="Schwenk D."/>
            <person name="Hadar Y."/>
            <person name="Yarden O."/>
            <person name="de Vries R.P."/>
            <person name="Wiebenga A."/>
            <person name="Stenlid J."/>
            <person name="Eastwood D."/>
            <person name="Grigoriev I.V."/>
            <person name="Berka R.M."/>
            <person name="Blanchette R.A."/>
            <person name="Kersten P."/>
            <person name="Martinez A.T."/>
            <person name="Vicuna R."/>
            <person name="Cullen D."/>
        </authorList>
    </citation>
    <scope>NUCLEOTIDE SEQUENCE [LARGE SCALE GENOMIC DNA]</scope>
    <source>
        <strain evidence="3 4">B</strain>
    </source>
</reference>
<evidence type="ECO:0000259" key="2">
    <source>
        <dbReference type="Pfam" id="PF20149"/>
    </source>
</evidence>
<dbReference type="InterPro" id="IPR045341">
    <property type="entry name" value="DUF6532"/>
</dbReference>
<gene>
    <name evidence="3" type="ORF">CERSUDRAFT_95000</name>
</gene>